<keyword evidence="15" id="KW-0902">Two-component regulatory system</keyword>
<evidence type="ECO:0000256" key="8">
    <source>
        <dbReference type="ARBA" id="ARBA00022553"/>
    </source>
</evidence>
<dbReference type="InterPro" id="IPR036890">
    <property type="entry name" value="HATPase_C_sf"/>
</dbReference>
<evidence type="ECO:0000256" key="7">
    <source>
        <dbReference type="ARBA" id="ARBA00022490"/>
    </source>
</evidence>
<keyword evidence="14" id="KW-0408">Iron</keyword>
<dbReference type="Proteomes" id="UP001318300">
    <property type="component" value="Unassembled WGS sequence"/>
</dbReference>
<keyword evidence="11" id="KW-0547">Nucleotide-binding</keyword>
<evidence type="ECO:0000256" key="14">
    <source>
        <dbReference type="ARBA" id="ARBA00023004"/>
    </source>
</evidence>
<proteinExistence type="predicted"/>
<dbReference type="Gene3D" id="3.30.565.10">
    <property type="entry name" value="Histidine kinase-like ATPase, C-terminal domain"/>
    <property type="match status" value="1"/>
</dbReference>
<dbReference type="SUPFAM" id="SSF55874">
    <property type="entry name" value="ATPase domain of HSP90 chaperone/DNA topoisomerase II/histidine kinase"/>
    <property type="match status" value="1"/>
</dbReference>
<comment type="cofactor">
    <cofactor evidence="2">
        <name>[4Fe-4S] cluster</name>
        <dbReference type="ChEBI" id="CHEBI:49883"/>
    </cofactor>
</comment>
<dbReference type="PROSITE" id="PS50109">
    <property type="entry name" value="HIS_KIN"/>
    <property type="match status" value="1"/>
</dbReference>
<dbReference type="Pfam" id="PF02518">
    <property type="entry name" value="HATPase_c"/>
    <property type="match status" value="1"/>
</dbReference>
<evidence type="ECO:0000256" key="18">
    <source>
        <dbReference type="ARBA" id="ARBA00030800"/>
    </source>
</evidence>
<keyword evidence="7" id="KW-0963">Cytoplasm</keyword>
<evidence type="ECO:0000256" key="1">
    <source>
        <dbReference type="ARBA" id="ARBA00000085"/>
    </source>
</evidence>
<evidence type="ECO:0000256" key="5">
    <source>
        <dbReference type="ARBA" id="ARBA00017322"/>
    </source>
</evidence>
<evidence type="ECO:0000259" key="20">
    <source>
        <dbReference type="PROSITE" id="PS50109"/>
    </source>
</evidence>
<keyword evidence="19" id="KW-0472">Membrane</keyword>
<evidence type="ECO:0000256" key="10">
    <source>
        <dbReference type="ARBA" id="ARBA00022723"/>
    </source>
</evidence>
<feature type="transmembrane region" description="Helical" evidence="19">
    <location>
        <begin position="36"/>
        <end position="58"/>
    </location>
</feature>
<dbReference type="InterPro" id="IPR050482">
    <property type="entry name" value="Sensor_HK_TwoCompSys"/>
</dbReference>
<name>A0ABX0T586_9MICO</name>
<keyword evidence="13" id="KW-0067">ATP-binding</keyword>
<evidence type="ECO:0000256" key="9">
    <source>
        <dbReference type="ARBA" id="ARBA00022679"/>
    </source>
</evidence>
<evidence type="ECO:0000313" key="21">
    <source>
        <dbReference type="EMBL" id="NII40651.1"/>
    </source>
</evidence>
<evidence type="ECO:0000256" key="16">
    <source>
        <dbReference type="ARBA" id="ARBA00023014"/>
    </source>
</evidence>
<sequence>MPGRRSLDSERGDDAVLVVRRDLRRRPVRTVPWRRVLVGVVLAALLGGAAVATVGTLVSQRTAERFAVEDATDDTAAVARTVVEPALLDAVADRAASAADRRVAADRLDRAVQAVTAATGAVRVKLWAPDGTVLWSDEPRLVGQRFALSDDDLEALESDRSDAEVSDLTAPENRYERGRGPLLEAYQAVHVPSGDPLLLEVYYPYDAVLGSAASLRSAFATLAFGTVGVAIALLLPVVLWLLLRVRGGQRDRERLLVRALDAETAERRRLAADLHDGPVQDIAGLALGLGAAARSTTGPGARVLDESATTLRSAVSALRSSMSAIQPAAPDRDGLAAALDDATARGRAAGLVVRLDVPATVPAAPPALLAAVRFVREAVANTVRHARASAVRVTVDRRDDELVVRVSDDGVGFDAEAVLGSRRSGHLGTTLLRQIAEDAGGSLVLRTAPGTGTTWELAVPAESESAGVASGW</sequence>
<dbReference type="InterPro" id="IPR011712">
    <property type="entry name" value="Sig_transdc_His_kin_sub3_dim/P"/>
</dbReference>
<evidence type="ECO:0000256" key="15">
    <source>
        <dbReference type="ARBA" id="ARBA00023012"/>
    </source>
</evidence>
<keyword evidence="19" id="KW-0812">Transmembrane</keyword>
<dbReference type="PANTHER" id="PTHR24421">
    <property type="entry name" value="NITRATE/NITRITE SENSOR PROTEIN NARX-RELATED"/>
    <property type="match status" value="1"/>
</dbReference>
<dbReference type="CDD" id="cd16917">
    <property type="entry name" value="HATPase_UhpB-NarQ-NarX-like"/>
    <property type="match status" value="1"/>
</dbReference>
<dbReference type="PANTHER" id="PTHR24421:SF10">
    <property type="entry name" value="NITRATE_NITRITE SENSOR PROTEIN NARQ"/>
    <property type="match status" value="1"/>
</dbReference>
<dbReference type="InterPro" id="IPR003594">
    <property type="entry name" value="HATPase_dom"/>
</dbReference>
<evidence type="ECO:0000256" key="2">
    <source>
        <dbReference type="ARBA" id="ARBA00001966"/>
    </source>
</evidence>
<reference evidence="21 22" key="1">
    <citation type="submission" date="2020-03" db="EMBL/GenBank/DDBJ databases">
        <title>Above-ground endophytic microbial communities from plants in different locations in the United States.</title>
        <authorList>
            <person name="Frank C."/>
        </authorList>
    </citation>
    <scope>NUCLEOTIDE SEQUENCE [LARGE SCALE GENOMIC DNA]</scope>
    <source>
        <strain evidence="21 22">WW7</strain>
    </source>
</reference>
<dbReference type="InterPro" id="IPR004358">
    <property type="entry name" value="Sig_transdc_His_kin-like_C"/>
</dbReference>
<dbReference type="PRINTS" id="PR00344">
    <property type="entry name" value="BCTRLSENSOR"/>
</dbReference>
<dbReference type="Pfam" id="PF07730">
    <property type="entry name" value="HisKA_3"/>
    <property type="match status" value="1"/>
</dbReference>
<dbReference type="InterPro" id="IPR005467">
    <property type="entry name" value="His_kinase_dom"/>
</dbReference>
<keyword evidence="9" id="KW-0808">Transferase</keyword>
<keyword evidence="8" id="KW-0597">Phosphoprotein</keyword>
<feature type="transmembrane region" description="Helical" evidence="19">
    <location>
        <begin position="218"/>
        <end position="243"/>
    </location>
</feature>
<dbReference type="Gene3D" id="1.20.5.1930">
    <property type="match status" value="1"/>
</dbReference>
<comment type="caution">
    <text evidence="21">The sequence shown here is derived from an EMBL/GenBank/DDBJ whole genome shotgun (WGS) entry which is preliminary data.</text>
</comment>
<evidence type="ECO:0000256" key="17">
    <source>
        <dbReference type="ARBA" id="ARBA00024827"/>
    </source>
</evidence>
<feature type="domain" description="Histidine kinase" evidence="20">
    <location>
        <begin position="373"/>
        <end position="463"/>
    </location>
</feature>
<comment type="subcellular location">
    <subcellularLocation>
        <location evidence="3">Cytoplasm</location>
    </subcellularLocation>
</comment>
<evidence type="ECO:0000313" key="22">
    <source>
        <dbReference type="Proteomes" id="UP001318300"/>
    </source>
</evidence>
<dbReference type="EMBL" id="JAAOYO010000002">
    <property type="protein sequence ID" value="NII40651.1"/>
    <property type="molecule type" value="Genomic_DNA"/>
</dbReference>
<evidence type="ECO:0000256" key="13">
    <source>
        <dbReference type="ARBA" id="ARBA00022840"/>
    </source>
</evidence>
<evidence type="ECO:0000256" key="12">
    <source>
        <dbReference type="ARBA" id="ARBA00022777"/>
    </source>
</evidence>
<keyword evidence="16" id="KW-0411">Iron-sulfur</keyword>
<organism evidence="21 22">
    <name type="scientific">Curtobacterium salicis</name>
    <dbReference type="NCBI Taxonomy" id="1779862"/>
    <lineage>
        <taxon>Bacteria</taxon>
        <taxon>Bacillati</taxon>
        <taxon>Actinomycetota</taxon>
        <taxon>Actinomycetes</taxon>
        <taxon>Micrococcales</taxon>
        <taxon>Microbacteriaceae</taxon>
        <taxon>Curtobacterium</taxon>
    </lineage>
</organism>
<evidence type="ECO:0000256" key="4">
    <source>
        <dbReference type="ARBA" id="ARBA00012438"/>
    </source>
</evidence>
<dbReference type="EC" id="2.7.13.3" evidence="4"/>
<evidence type="ECO:0000256" key="6">
    <source>
        <dbReference type="ARBA" id="ARBA00022485"/>
    </source>
</evidence>
<keyword evidence="10" id="KW-0479">Metal-binding</keyword>
<protein>
    <recommendedName>
        <fullName evidence="5">Oxygen sensor histidine kinase NreB</fullName>
        <ecNumber evidence="4">2.7.13.3</ecNumber>
    </recommendedName>
    <alternativeName>
        <fullName evidence="18">Nitrogen regulation protein B</fullName>
    </alternativeName>
</protein>
<comment type="function">
    <text evidence="17">Member of the two-component regulatory system NreB/NreC involved in the control of dissimilatory nitrate/nitrite reduction in response to oxygen. NreB functions as a direct oxygen sensor histidine kinase which is autophosphorylated, in the absence of oxygen, probably at the conserved histidine residue, and transfers its phosphate group probably to a conserved aspartate residue of NreC. NreB/NreC activates the expression of the nitrate (narGHJI) and nitrite (nir) reductase operons, as well as the putative nitrate transporter gene narT.</text>
</comment>
<evidence type="ECO:0000256" key="3">
    <source>
        <dbReference type="ARBA" id="ARBA00004496"/>
    </source>
</evidence>
<evidence type="ECO:0000256" key="19">
    <source>
        <dbReference type="SAM" id="Phobius"/>
    </source>
</evidence>
<comment type="catalytic activity">
    <reaction evidence="1">
        <text>ATP + protein L-histidine = ADP + protein N-phospho-L-histidine.</text>
        <dbReference type="EC" id="2.7.13.3"/>
    </reaction>
</comment>
<evidence type="ECO:0000256" key="11">
    <source>
        <dbReference type="ARBA" id="ARBA00022741"/>
    </source>
</evidence>
<keyword evidence="12 21" id="KW-0418">Kinase</keyword>
<gene>
    <name evidence="21" type="ORF">E9228_001287</name>
</gene>
<keyword evidence="19" id="KW-1133">Transmembrane helix</keyword>
<keyword evidence="22" id="KW-1185">Reference proteome</keyword>
<keyword evidence="6" id="KW-0004">4Fe-4S</keyword>
<accession>A0ABX0T586</accession>
<dbReference type="RefSeq" id="WP_166779746.1">
    <property type="nucleotide sequence ID" value="NZ_JAAOYO010000002.1"/>
</dbReference>
<dbReference type="GO" id="GO:0016301">
    <property type="term" value="F:kinase activity"/>
    <property type="evidence" value="ECO:0007669"/>
    <property type="project" value="UniProtKB-KW"/>
</dbReference>